<evidence type="ECO:0000313" key="2">
    <source>
        <dbReference type="Proteomes" id="UP000002334"/>
    </source>
</evidence>
<dbReference type="EMBL" id="CP001277">
    <property type="protein sequence ID" value="ACQ67679.1"/>
    <property type="molecule type" value="Genomic_DNA"/>
</dbReference>
<dbReference type="HOGENOM" id="CLU_2916175_0_0_6"/>
<evidence type="ECO:0000313" key="1">
    <source>
        <dbReference type="EMBL" id="ACQ67679.1"/>
    </source>
</evidence>
<keyword evidence="2" id="KW-1185">Reference proteome</keyword>
<reference evidence="1 2" key="1">
    <citation type="journal article" date="2009" name="Proc. Natl. Acad. Sci. U.S.A.">
        <title>Hamiltonella defensa, genome evolution of protective bacterial endosymbiont from pathogenic ancestors.</title>
        <authorList>
            <person name="Degnan P.H."/>
            <person name="Yu Y."/>
            <person name="Sisneros N."/>
            <person name="Wing R.A."/>
            <person name="Moran N.A."/>
        </authorList>
    </citation>
    <scope>NUCLEOTIDE SEQUENCE [LARGE SCALE GENOMIC DNA]</scope>
    <source>
        <strain evidence="2">5AT</strain>
    </source>
</reference>
<dbReference type="Proteomes" id="UP000002334">
    <property type="component" value="Chromosome"/>
</dbReference>
<name>C4K536_HAMD5</name>
<proteinExistence type="predicted"/>
<gene>
    <name evidence="1" type="ordered locus">HDEF_0977</name>
</gene>
<sequence>MSPVSISFVAIVTHLNRLFTSSSFSNRLSICSAFSERGFVIIHFLKFQTEIHHGQTSNFSP</sequence>
<organism evidence="1 2">
    <name type="scientific">Hamiltonella defensa subsp. Acyrthosiphon pisum (strain 5AT)</name>
    <dbReference type="NCBI Taxonomy" id="572265"/>
    <lineage>
        <taxon>Bacteria</taxon>
        <taxon>Pseudomonadati</taxon>
        <taxon>Pseudomonadota</taxon>
        <taxon>Gammaproteobacteria</taxon>
        <taxon>Enterobacterales</taxon>
        <taxon>Enterobacteriaceae</taxon>
        <taxon>aphid secondary symbionts</taxon>
        <taxon>Candidatus Williamhamiltonella</taxon>
    </lineage>
</organism>
<dbReference type="AlphaFoldDB" id="C4K536"/>
<dbReference type="STRING" id="572265.HDEF_0977"/>
<protein>
    <submittedName>
        <fullName evidence="1">Uncharacterized protein</fullName>
    </submittedName>
</protein>
<dbReference type="KEGG" id="hde:HDEF_0977"/>
<accession>C4K536</accession>